<keyword evidence="8" id="KW-1185">Reference proteome</keyword>
<dbReference type="AlphaFoldDB" id="A0A1X1ZE06"/>
<evidence type="ECO:0000256" key="2">
    <source>
        <dbReference type="ARBA" id="ARBA00022475"/>
    </source>
</evidence>
<keyword evidence="5 6" id="KW-0472">Membrane</keyword>
<evidence type="ECO:0000256" key="1">
    <source>
        <dbReference type="ARBA" id="ARBA00004651"/>
    </source>
</evidence>
<evidence type="ECO:0000313" key="7">
    <source>
        <dbReference type="EMBL" id="ORW21589.1"/>
    </source>
</evidence>
<keyword evidence="2" id="KW-1003">Cell membrane</keyword>
<keyword evidence="3 6" id="KW-0812">Transmembrane</keyword>
<feature type="transmembrane region" description="Helical" evidence="6">
    <location>
        <begin position="75"/>
        <end position="96"/>
    </location>
</feature>
<keyword evidence="4 6" id="KW-1133">Transmembrane helix</keyword>
<accession>A0A1X1ZE06</accession>
<protein>
    <submittedName>
        <fullName evidence="7">Prokaryotic cytochrome C oxidase subunit IV family protein</fullName>
    </submittedName>
</protein>
<dbReference type="Proteomes" id="UP000193108">
    <property type="component" value="Unassembled WGS sequence"/>
</dbReference>
<dbReference type="EMBL" id="LQPI01000039">
    <property type="protein sequence ID" value="ORW21589.1"/>
    <property type="molecule type" value="Genomic_DNA"/>
</dbReference>
<evidence type="ECO:0000256" key="3">
    <source>
        <dbReference type="ARBA" id="ARBA00022692"/>
    </source>
</evidence>
<feature type="transmembrane region" description="Helical" evidence="6">
    <location>
        <begin position="12"/>
        <end position="33"/>
    </location>
</feature>
<dbReference type="InterPro" id="IPR005171">
    <property type="entry name" value="Cyt_c_oxidase_su4_prok"/>
</dbReference>
<comment type="subcellular location">
    <subcellularLocation>
        <location evidence="1">Cell membrane</location>
        <topology evidence="1">Multi-pass membrane protein</topology>
    </subcellularLocation>
</comment>
<evidence type="ECO:0000313" key="8">
    <source>
        <dbReference type="Proteomes" id="UP000193108"/>
    </source>
</evidence>
<evidence type="ECO:0000256" key="5">
    <source>
        <dbReference type="ARBA" id="ARBA00023136"/>
    </source>
</evidence>
<feature type="transmembrane region" description="Helical" evidence="6">
    <location>
        <begin position="45"/>
        <end position="63"/>
    </location>
</feature>
<evidence type="ECO:0000256" key="4">
    <source>
        <dbReference type="ARBA" id="ARBA00022989"/>
    </source>
</evidence>
<name>A0A1X1ZE06_MYCNO</name>
<sequence length="97" mass="10794">MTAPQQSRFVADPLLTGTWLVLVAITVLAWWLAPGHSDGPVEPSLPITVTVIALSAIKARLIIRNFMEVRTAPVWLRRTTDAWLGVLWTAVLVIYLF</sequence>
<comment type="caution">
    <text evidence="7">The sequence shown here is derived from an EMBL/GenBank/DDBJ whole genome shotgun (WGS) entry which is preliminary data.</text>
</comment>
<gene>
    <name evidence="7" type="ORF">AWC18_09255</name>
</gene>
<evidence type="ECO:0000256" key="6">
    <source>
        <dbReference type="SAM" id="Phobius"/>
    </source>
</evidence>
<dbReference type="STRING" id="1782.AWC18_09255"/>
<proteinExistence type="predicted"/>
<reference evidence="7 8" key="1">
    <citation type="submission" date="2016-01" db="EMBL/GenBank/DDBJ databases">
        <title>The new phylogeny of the genus Mycobacterium.</title>
        <authorList>
            <person name="Tarcisio F."/>
            <person name="Conor M."/>
            <person name="Antonella G."/>
            <person name="Elisabetta G."/>
            <person name="Giulia F.S."/>
            <person name="Sara T."/>
            <person name="Anna F."/>
            <person name="Clotilde B."/>
            <person name="Roberto B."/>
            <person name="Veronica D.S."/>
            <person name="Fabio R."/>
            <person name="Monica P."/>
            <person name="Olivier J."/>
            <person name="Enrico T."/>
            <person name="Nicola S."/>
        </authorList>
    </citation>
    <scope>NUCLEOTIDE SEQUENCE [LARGE SCALE GENOMIC DNA]</scope>
    <source>
        <strain evidence="7 8">DSM 44164</strain>
    </source>
</reference>
<dbReference type="GO" id="GO:0005886">
    <property type="term" value="C:plasma membrane"/>
    <property type="evidence" value="ECO:0007669"/>
    <property type="project" value="UniProtKB-SubCell"/>
</dbReference>
<dbReference type="Pfam" id="PF03626">
    <property type="entry name" value="COX4_pro"/>
    <property type="match status" value="1"/>
</dbReference>
<dbReference type="RefSeq" id="WP_064996499.1">
    <property type="nucleotide sequence ID" value="NZ_LQPI01000039.1"/>
</dbReference>
<organism evidence="7 8">
    <name type="scientific">Mycolicibacter nonchromogenicus</name>
    <name type="common">Mycobacterium nonchromogenicum</name>
    <dbReference type="NCBI Taxonomy" id="1782"/>
    <lineage>
        <taxon>Bacteria</taxon>
        <taxon>Bacillati</taxon>
        <taxon>Actinomycetota</taxon>
        <taxon>Actinomycetes</taxon>
        <taxon>Mycobacteriales</taxon>
        <taxon>Mycobacteriaceae</taxon>
        <taxon>Mycolicibacter</taxon>
    </lineage>
</organism>